<dbReference type="PROSITE" id="PS52016">
    <property type="entry name" value="TONB_DEPENDENT_REC_3"/>
    <property type="match status" value="1"/>
</dbReference>
<dbReference type="InterPro" id="IPR039426">
    <property type="entry name" value="TonB-dep_rcpt-like"/>
</dbReference>
<keyword evidence="4 8" id="KW-0812">Transmembrane</keyword>
<dbReference type="SUPFAM" id="SSF56935">
    <property type="entry name" value="Porins"/>
    <property type="match status" value="1"/>
</dbReference>
<dbReference type="AlphaFoldDB" id="A0A2T3HH34"/>
<keyword evidence="14" id="KW-1185">Reference proteome</keyword>
<dbReference type="InterPro" id="IPR008969">
    <property type="entry name" value="CarboxyPept-like_regulatory"/>
</dbReference>
<evidence type="ECO:0000313" key="14">
    <source>
        <dbReference type="Proteomes" id="UP000240912"/>
    </source>
</evidence>
<dbReference type="Pfam" id="PF00593">
    <property type="entry name" value="TonB_dep_Rec_b-barrel"/>
    <property type="match status" value="1"/>
</dbReference>
<evidence type="ECO:0000259" key="12">
    <source>
        <dbReference type="Pfam" id="PF07715"/>
    </source>
</evidence>
<dbReference type="SUPFAM" id="SSF49464">
    <property type="entry name" value="Carboxypeptidase regulatory domain-like"/>
    <property type="match status" value="1"/>
</dbReference>
<dbReference type="RefSeq" id="WP_107217638.1">
    <property type="nucleotide sequence ID" value="NZ_KZ686273.1"/>
</dbReference>
<evidence type="ECO:0000313" key="13">
    <source>
        <dbReference type="EMBL" id="PST81691.1"/>
    </source>
</evidence>
<evidence type="ECO:0000259" key="11">
    <source>
        <dbReference type="Pfam" id="PF00593"/>
    </source>
</evidence>
<evidence type="ECO:0000256" key="7">
    <source>
        <dbReference type="ARBA" id="ARBA00023237"/>
    </source>
</evidence>
<keyword evidence="6 8" id="KW-0472">Membrane</keyword>
<dbReference type="InterPro" id="IPR037066">
    <property type="entry name" value="Plug_dom_sf"/>
</dbReference>
<dbReference type="InterPro" id="IPR012910">
    <property type="entry name" value="Plug_dom"/>
</dbReference>
<dbReference type="EMBL" id="PYLS01000009">
    <property type="protein sequence ID" value="PST81691.1"/>
    <property type="molecule type" value="Genomic_DNA"/>
</dbReference>
<evidence type="ECO:0000256" key="8">
    <source>
        <dbReference type="PROSITE-ProRule" id="PRU01360"/>
    </source>
</evidence>
<proteinExistence type="inferred from homology"/>
<dbReference type="Gene3D" id="2.170.130.10">
    <property type="entry name" value="TonB-dependent receptor, plug domain"/>
    <property type="match status" value="1"/>
</dbReference>
<dbReference type="Pfam" id="PF13715">
    <property type="entry name" value="CarbopepD_reg_2"/>
    <property type="match status" value="1"/>
</dbReference>
<dbReference type="Pfam" id="PF07715">
    <property type="entry name" value="Plug"/>
    <property type="match status" value="1"/>
</dbReference>
<feature type="domain" description="TonB-dependent receptor-like beta-barrel" evidence="11">
    <location>
        <begin position="431"/>
        <end position="785"/>
    </location>
</feature>
<dbReference type="Proteomes" id="UP000240912">
    <property type="component" value="Unassembled WGS sequence"/>
</dbReference>
<dbReference type="InterPro" id="IPR000531">
    <property type="entry name" value="Beta-barrel_TonB"/>
</dbReference>
<gene>
    <name evidence="13" type="ORF">C7T94_18940</name>
</gene>
<evidence type="ECO:0000256" key="4">
    <source>
        <dbReference type="ARBA" id="ARBA00022692"/>
    </source>
</evidence>
<evidence type="ECO:0000256" key="3">
    <source>
        <dbReference type="ARBA" id="ARBA00022452"/>
    </source>
</evidence>
<name>A0A2T3HH34_9SPHI</name>
<dbReference type="Gene3D" id="2.40.170.20">
    <property type="entry name" value="TonB-dependent receptor, beta-barrel domain"/>
    <property type="match status" value="1"/>
</dbReference>
<keyword evidence="7 8" id="KW-0998">Cell outer membrane</keyword>
<evidence type="ECO:0000256" key="6">
    <source>
        <dbReference type="ARBA" id="ARBA00023136"/>
    </source>
</evidence>
<feature type="signal peptide" evidence="10">
    <location>
        <begin position="1"/>
        <end position="26"/>
    </location>
</feature>
<evidence type="ECO:0000256" key="2">
    <source>
        <dbReference type="ARBA" id="ARBA00022448"/>
    </source>
</evidence>
<dbReference type="InterPro" id="IPR036942">
    <property type="entry name" value="Beta-barrel_TonB_sf"/>
</dbReference>
<feature type="chain" id="PRO_5015438540" evidence="10">
    <location>
        <begin position="27"/>
        <end position="1063"/>
    </location>
</feature>
<reference evidence="13 14" key="1">
    <citation type="submission" date="2018-03" db="EMBL/GenBank/DDBJ databases">
        <authorList>
            <person name="Keele B.F."/>
        </authorList>
    </citation>
    <scope>NUCLEOTIDE SEQUENCE [LARGE SCALE GENOMIC DNA]</scope>
    <source>
        <strain evidence="13 14">YL28-9</strain>
    </source>
</reference>
<sequence length="1063" mass="115396">MKKNRRIFGSLLCCLLLLGLGLPAHAQITVTGTVTGKSDGQPIPGVTVRITGKTVGSVTDNKGQFSIQAATGDLLTFSYVGLTPQSERVSGPGPLLIVLDDSGNKLDEVVVTALGISKEKKSLGYAIQEVKGAELAEARESNLVNTLAGKIAGVNVTNSQGNMGSSRIIIRGETSISGNNQPLFVVDGVPVDNSQLGAGGSRDYANAISDINAQDIESISVLKGPNAAALYGSRAANGVILIKTKSGKRGQSRSISLNSSTTFEDLLVLPKYQDVYGQGSNGQFSYVDGKGGGINDGVDESWGPKMDGRLIPQFNSNGVAVPFVPHPDNVRSFFETGHSLNNGIAFSGGGDAYNYRFSYNNSAQKGIVPNSELNKNSFGLNSSFDLLPKLKLDVGVNYVRTSSDNLPGSAGRRASSTMLQFLWFGRQVDVGALYPYRDANGNTFNWNNSYYSNPYFIAYENTVSQRRDRLVGNAGLTYQISDAWKLNFRTGNDYYNDRRKIRIAYGTNGTPFGSYQETGYTVNENNTEAILTFNKKLNEDFSLDILAGGNLRSRFYEENNQLAPRLAVAGIYTLANSRDPLSSSNYFSRLKIYSLFSSAQIGFRDYAYLNLTARNDWSSTLPVQNNSYFYPSANASLILTEAFDWKSDVLNFAKVRGGWSRVGKDTDPYQLVNTYPFSPIFDSFPLVTLTDRYLNPNLKPEYTNSSEAGIELAFLKNRIRLDVSLYNTNSFNQIFNADISTATGFAQKLINAGHINNRGIEVQLGLTPVKQQAGFQWDITTNFSSNRSRVLELDDEGQLNSVVLGSSGVQVLASIGQPYGTLFGTAYQRNAAGEILVNASGYPQVDPNKQVLGAYPPKWIGSIGNEFSYKGFELGFLVDAKVGGSIYSGTHATGFTTGVLAETLAGRDEEHGGLAYYYPGNNRSAVPVQLPSHGSQAPAAETVYHDGIIFAGVRADGSRNTSILPAQQYYKSIANINEAHVFSSTAVRLREVTLGYTLPKKWLSGIGVSNARFTLVGRNLWIIHKDAPHIDPETAFATDNAQGLESLQLPTTRSYGFNLNLTF</sequence>
<accession>A0A2T3HH34</accession>
<organism evidence="13 14">
    <name type="scientific">Pedobacter yulinensis</name>
    <dbReference type="NCBI Taxonomy" id="2126353"/>
    <lineage>
        <taxon>Bacteria</taxon>
        <taxon>Pseudomonadati</taxon>
        <taxon>Bacteroidota</taxon>
        <taxon>Sphingobacteriia</taxon>
        <taxon>Sphingobacteriales</taxon>
        <taxon>Sphingobacteriaceae</taxon>
        <taxon>Pedobacter</taxon>
    </lineage>
</organism>
<protein>
    <submittedName>
        <fullName evidence="13">SusC/RagA family TonB-linked outer membrane protein</fullName>
    </submittedName>
</protein>
<dbReference type="OrthoDB" id="9768177at2"/>
<keyword evidence="3 8" id="KW-1134">Transmembrane beta strand</keyword>
<evidence type="ECO:0000256" key="5">
    <source>
        <dbReference type="ARBA" id="ARBA00023077"/>
    </source>
</evidence>
<keyword evidence="5 9" id="KW-0798">TonB box</keyword>
<comment type="similarity">
    <text evidence="8 9">Belongs to the TonB-dependent receptor family.</text>
</comment>
<dbReference type="InterPro" id="IPR023997">
    <property type="entry name" value="TonB-dep_OMP_SusC/RagA_CS"/>
</dbReference>
<keyword evidence="10" id="KW-0732">Signal</keyword>
<evidence type="ECO:0000256" key="9">
    <source>
        <dbReference type="RuleBase" id="RU003357"/>
    </source>
</evidence>
<keyword evidence="2 8" id="KW-0813">Transport</keyword>
<comment type="subcellular location">
    <subcellularLocation>
        <location evidence="1 8">Cell outer membrane</location>
        <topology evidence="1 8">Multi-pass membrane protein</topology>
    </subcellularLocation>
</comment>
<feature type="domain" description="TonB-dependent receptor plug" evidence="12">
    <location>
        <begin position="120"/>
        <end position="239"/>
    </location>
</feature>
<comment type="caution">
    <text evidence="13">The sequence shown here is derived from an EMBL/GenBank/DDBJ whole genome shotgun (WGS) entry which is preliminary data.</text>
</comment>
<dbReference type="NCBIfam" id="TIGR04056">
    <property type="entry name" value="OMP_RagA_SusC"/>
    <property type="match status" value="1"/>
</dbReference>
<dbReference type="NCBIfam" id="TIGR04057">
    <property type="entry name" value="SusC_RagA_signa"/>
    <property type="match status" value="1"/>
</dbReference>
<dbReference type="Gene3D" id="2.60.40.1120">
    <property type="entry name" value="Carboxypeptidase-like, regulatory domain"/>
    <property type="match status" value="1"/>
</dbReference>
<evidence type="ECO:0000256" key="10">
    <source>
        <dbReference type="SAM" id="SignalP"/>
    </source>
</evidence>
<dbReference type="InterPro" id="IPR023996">
    <property type="entry name" value="TonB-dep_OMP_SusC/RagA"/>
</dbReference>
<evidence type="ECO:0000256" key="1">
    <source>
        <dbReference type="ARBA" id="ARBA00004571"/>
    </source>
</evidence>
<dbReference type="GO" id="GO:0009279">
    <property type="term" value="C:cell outer membrane"/>
    <property type="evidence" value="ECO:0007669"/>
    <property type="project" value="UniProtKB-SubCell"/>
</dbReference>